<protein>
    <submittedName>
        <fullName evidence="2">Uncharacterized protein</fullName>
    </submittedName>
</protein>
<sequence>MNIQTNEHDDASQQDRGSILAVVEKIGAVAVPIAVALYAMLYLGLQEVYAIFGITPEQAGLDQATIFARLVGTLVTIFLYLLPVVGVVVTLFWLADLLTKGATGRVTGWIREKPWIAAAIAALFSAVGYWAYLTTTTADSLDLDYGAAVLPALLIAGVGLLVPYRIMRRRGSTRAGMKVVTGAGRPRRPPCRPWAGRRC</sequence>
<keyword evidence="1" id="KW-0812">Transmembrane</keyword>
<comment type="caution">
    <text evidence="2">The sequence shown here is derived from an EMBL/GenBank/DDBJ whole genome shotgun (WGS) entry which is preliminary data.</text>
</comment>
<keyword evidence="1" id="KW-1133">Transmembrane helix</keyword>
<keyword evidence="3" id="KW-1185">Reference proteome</keyword>
<keyword evidence="1" id="KW-0472">Membrane</keyword>
<accession>A0ABP3ZQI8</accession>
<evidence type="ECO:0000313" key="2">
    <source>
        <dbReference type="EMBL" id="GAA0925739.1"/>
    </source>
</evidence>
<gene>
    <name evidence="2" type="ORF">GCM10009560_27370</name>
</gene>
<feature type="transmembrane region" description="Helical" evidence="1">
    <location>
        <begin position="115"/>
        <end position="133"/>
    </location>
</feature>
<dbReference type="EMBL" id="BAAAHQ010000011">
    <property type="protein sequence ID" value="GAA0925739.1"/>
    <property type="molecule type" value="Genomic_DNA"/>
</dbReference>
<feature type="transmembrane region" description="Helical" evidence="1">
    <location>
        <begin position="145"/>
        <end position="164"/>
    </location>
</feature>
<evidence type="ECO:0000313" key="3">
    <source>
        <dbReference type="Proteomes" id="UP001501578"/>
    </source>
</evidence>
<evidence type="ECO:0000256" key="1">
    <source>
        <dbReference type="SAM" id="Phobius"/>
    </source>
</evidence>
<feature type="transmembrane region" description="Helical" evidence="1">
    <location>
        <begin position="66"/>
        <end position="94"/>
    </location>
</feature>
<feature type="transmembrane region" description="Helical" evidence="1">
    <location>
        <begin position="26"/>
        <end position="46"/>
    </location>
</feature>
<dbReference type="RefSeq" id="WP_343950200.1">
    <property type="nucleotide sequence ID" value="NZ_BAAAHQ010000011.1"/>
</dbReference>
<dbReference type="Proteomes" id="UP001501578">
    <property type="component" value="Unassembled WGS sequence"/>
</dbReference>
<name>A0ABP3ZQI8_9ACTN</name>
<reference evidence="3" key="1">
    <citation type="journal article" date="2019" name="Int. J. Syst. Evol. Microbiol.">
        <title>The Global Catalogue of Microorganisms (GCM) 10K type strain sequencing project: providing services to taxonomists for standard genome sequencing and annotation.</title>
        <authorList>
            <consortium name="The Broad Institute Genomics Platform"/>
            <consortium name="The Broad Institute Genome Sequencing Center for Infectious Disease"/>
            <person name="Wu L."/>
            <person name="Ma J."/>
        </authorList>
    </citation>
    <scope>NUCLEOTIDE SEQUENCE [LARGE SCALE GENOMIC DNA]</scope>
    <source>
        <strain evidence="3">JCM 11136</strain>
    </source>
</reference>
<proteinExistence type="predicted"/>
<organism evidence="2 3">
    <name type="scientific">Nonomuraea longicatena</name>
    <dbReference type="NCBI Taxonomy" id="83682"/>
    <lineage>
        <taxon>Bacteria</taxon>
        <taxon>Bacillati</taxon>
        <taxon>Actinomycetota</taxon>
        <taxon>Actinomycetes</taxon>
        <taxon>Streptosporangiales</taxon>
        <taxon>Streptosporangiaceae</taxon>
        <taxon>Nonomuraea</taxon>
    </lineage>
</organism>